<organism evidence="6 7">
    <name type="scientific">Popillia japonica</name>
    <name type="common">Japanese beetle</name>
    <dbReference type="NCBI Taxonomy" id="7064"/>
    <lineage>
        <taxon>Eukaryota</taxon>
        <taxon>Metazoa</taxon>
        <taxon>Ecdysozoa</taxon>
        <taxon>Arthropoda</taxon>
        <taxon>Hexapoda</taxon>
        <taxon>Insecta</taxon>
        <taxon>Pterygota</taxon>
        <taxon>Neoptera</taxon>
        <taxon>Endopterygota</taxon>
        <taxon>Coleoptera</taxon>
        <taxon>Polyphaga</taxon>
        <taxon>Scarabaeiformia</taxon>
        <taxon>Scarabaeidae</taxon>
        <taxon>Rutelinae</taxon>
        <taxon>Popillia</taxon>
    </lineage>
</organism>
<name>A0AAW1HWQ6_POPJA</name>
<dbReference type="GO" id="GO:0045732">
    <property type="term" value="P:positive regulation of protein catabolic process"/>
    <property type="evidence" value="ECO:0007669"/>
    <property type="project" value="TreeGrafter"/>
</dbReference>
<evidence type="ECO:0000256" key="4">
    <source>
        <dbReference type="PROSITE-ProRule" id="PRU00023"/>
    </source>
</evidence>
<dbReference type="PROSITE" id="PS50297">
    <property type="entry name" value="ANK_REP_REGION"/>
    <property type="match status" value="3"/>
</dbReference>
<evidence type="ECO:0000256" key="5">
    <source>
        <dbReference type="SAM" id="Phobius"/>
    </source>
</evidence>
<comment type="similarity">
    <text evidence="1">Belongs to the ankyrin SOCS box (ASB) family.</text>
</comment>
<feature type="repeat" description="ANK" evidence="4">
    <location>
        <begin position="115"/>
        <end position="147"/>
    </location>
</feature>
<evidence type="ECO:0000256" key="1">
    <source>
        <dbReference type="ARBA" id="ARBA00005949"/>
    </source>
</evidence>
<feature type="transmembrane region" description="Helical" evidence="5">
    <location>
        <begin position="20"/>
        <end position="45"/>
    </location>
</feature>
<dbReference type="InterPro" id="IPR036770">
    <property type="entry name" value="Ankyrin_rpt-contain_sf"/>
</dbReference>
<keyword evidence="5" id="KW-1133">Transmembrane helix</keyword>
<dbReference type="Pfam" id="PF14223">
    <property type="entry name" value="Retrotran_gag_2"/>
    <property type="match status" value="1"/>
</dbReference>
<keyword evidence="5" id="KW-0812">Transmembrane</keyword>
<evidence type="ECO:0000256" key="2">
    <source>
        <dbReference type="ARBA" id="ARBA00022737"/>
    </source>
</evidence>
<feature type="repeat" description="ANK" evidence="4">
    <location>
        <begin position="148"/>
        <end position="180"/>
    </location>
</feature>
<dbReference type="SUPFAM" id="SSF48403">
    <property type="entry name" value="Ankyrin repeat"/>
    <property type="match status" value="1"/>
</dbReference>
<keyword evidence="2" id="KW-0677">Repeat</keyword>
<comment type="caution">
    <text evidence="6">The sequence shown here is derived from an EMBL/GenBank/DDBJ whole genome shotgun (WGS) entry which is preliminary data.</text>
</comment>
<protein>
    <submittedName>
        <fullName evidence="6">Ankyrin repeats (3 copies)</fullName>
    </submittedName>
</protein>
<dbReference type="PANTHER" id="PTHR24136">
    <property type="entry name" value="SOWAH (DROSOPHILA) HOMOLOG"/>
    <property type="match status" value="1"/>
</dbReference>
<gene>
    <name evidence="6" type="ORF">QE152_g38658</name>
</gene>
<keyword evidence="5" id="KW-0472">Membrane</keyword>
<keyword evidence="7" id="KW-1185">Reference proteome</keyword>
<proteinExistence type="inferred from homology"/>
<dbReference type="PROSITE" id="PS50088">
    <property type="entry name" value="ANK_REPEAT"/>
    <property type="match status" value="3"/>
</dbReference>
<dbReference type="Proteomes" id="UP001458880">
    <property type="component" value="Unassembled WGS sequence"/>
</dbReference>
<dbReference type="AlphaFoldDB" id="A0AAW1HWQ6"/>
<dbReference type="InterPro" id="IPR002110">
    <property type="entry name" value="Ankyrin_rpt"/>
</dbReference>
<evidence type="ECO:0000313" key="6">
    <source>
        <dbReference type="EMBL" id="KAK9681006.1"/>
    </source>
</evidence>
<feature type="repeat" description="ANK" evidence="4">
    <location>
        <begin position="181"/>
        <end position="213"/>
    </location>
</feature>
<accession>A0AAW1HWQ6</accession>
<dbReference type="EMBL" id="JASPKY010000855">
    <property type="protein sequence ID" value="KAK9681006.1"/>
    <property type="molecule type" value="Genomic_DNA"/>
</dbReference>
<dbReference type="Pfam" id="PF12796">
    <property type="entry name" value="Ank_2"/>
    <property type="match status" value="1"/>
</dbReference>
<evidence type="ECO:0000256" key="3">
    <source>
        <dbReference type="ARBA" id="ARBA00023043"/>
    </source>
</evidence>
<dbReference type="GO" id="GO:0016567">
    <property type="term" value="P:protein ubiquitination"/>
    <property type="evidence" value="ECO:0007669"/>
    <property type="project" value="TreeGrafter"/>
</dbReference>
<dbReference type="SMART" id="SM00248">
    <property type="entry name" value="ANK"/>
    <property type="match status" value="3"/>
</dbReference>
<keyword evidence="3 4" id="KW-0040">ANK repeat</keyword>
<dbReference type="PRINTS" id="PR01415">
    <property type="entry name" value="ANKYRIN"/>
</dbReference>
<dbReference type="Gene3D" id="1.25.40.20">
    <property type="entry name" value="Ankyrin repeat-containing domain"/>
    <property type="match status" value="1"/>
</dbReference>
<dbReference type="Pfam" id="PF00023">
    <property type="entry name" value="Ank"/>
    <property type="match status" value="1"/>
</dbReference>
<sequence>MYAPVIYLAYQGHREGLEDSALVLLQTFLGFASALGCVGFGLITVKPSSQCLISRQYLCQASMGERNSTHVENRVPSVKEVAAEDEIHVRSLQRSTDNIASSVGNKINVNIQSDDGSTPLHFAVVHEHLDIIHLLLKNGANGTTLDVNGNTPLHSAIFQQRADIVRLLLTKTEDVNVQGRLGYTPLHLSIQVQNVDILWLLLEFGATLNIQDKKGDDQIDVVRDKETVYDMWESLEKRYEKKGMPGHLMLRRTLMTMRLAEQDDLEVFLKDFDELRTSHAKTDTNDNEACRTR</sequence>
<reference evidence="6 7" key="1">
    <citation type="journal article" date="2024" name="BMC Genomics">
        <title>De novo assembly and annotation of Popillia japonica's genome with initial clues to its potential as an invasive pest.</title>
        <authorList>
            <person name="Cucini C."/>
            <person name="Boschi S."/>
            <person name="Funari R."/>
            <person name="Cardaioli E."/>
            <person name="Iannotti N."/>
            <person name="Marturano G."/>
            <person name="Paoli F."/>
            <person name="Bruttini M."/>
            <person name="Carapelli A."/>
            <person name="Frati F."/>
            <person name="Nardi F."/>
        </authorList>
    </citation>
    <scope>NUCLEOTIDE SEQUENCE [LARGE SCALE GENOMIC DNA]</scope>
    <source>
        <strain evidence="6">DMR45628</strain>
    </source>
</reference>
<dbReference type="PANTHER" id="PTHR24136:SF15">
    <property type="entry name" value="ANK_REP_REGION DOMAIN-CONTAINING PROTEIN"/>
    <property type="match status" value="1"/>
</dbReference>
<dbReference type="InterPro" id="IPR051573">
    <property type="entry name" value="Ankyrin-SOCS_box_domain"/>
</dbReference>
<evidence type="ECO:0000313" key="7">
    <source>
        <dbReference type="Proteomes" id="UP001458880"/>
    </source>
</evidence>